<gene>
    <name evidence="7" type="ORF">LQ50_00605</name>
</gene>
<comment type="caution">
    <text evidence="7">The sequence shown here is derived from an EMBL/GenBank/DDBJ whole genome shotgun (WGS) entry which is preliminary data.</text>
</comment>
<dbReference type="PANTHER" id="PTHR13353">
    <property type="entry name" value="TRANSMEMBRANE PROTEIN 19"/>
    <property type="match status" value="1"/>
</dbReference>
<keyword evidence="3 6" id="KW-0812">Transmembrane</keyword>
<feature type="transmembrane region" description="Helical" evidence="6">
    <location>
        <begin position="28"/>
        <end position="54"/>
    </location>
</feature>
<keyword evidence="5 6" id="KW-0472">Membrane</keyword>
<protein>
    <recommendedName>
        <fullName evidence="9">Transmenbrane protein</fullName>
    </recommendedName>
</protein>
<dbReference type="OrthoDB" id="9808500at2"/>
<dbReference type="EMBL" id="JRJU01000001">
    <property type="protein sequence ID" value="KHF41832.1"/>
    <property type="molecule type" value="Genomic_DNA"/>
</dbReference>
<evidence type="ECO:0000313" key="7">
    <source>
        <dbReference type="EMBL" id="KHF41832.1"/>
    </source>
</evidence>
<feature type="transmembrane region" description="Helical" evidence="6">
    <location>
        <begin position="181"/>
        <end position="201"/>
    </location>
</feature>
<accession>A0A0B0ILV3</accession>
<evidence type="ECO:0000256" key="6">
    <source>
        <dbReference type="SAM" id="Phobius"/>
    </source>
</evidence>
<dbReference type="STRING" id="333138.LQ50_00605"/>
<dbReference type="PANTHER" id="PTHR13353:SF5">
    <property type="entry name" value="TRANSMEMBRANE PROTEIN 19"/>
    <property type="match status" value="1"/>
</dbReference>
<sequence>MTIILFIAIILIAFIAYKRNKLTIGGAIAAALVGCAISLGLGIFGLLLLGIFFFSSILVGSFPPNENELGIVQKGQQRDTNQVFANGGVSALLAFIYFLNPSEILICGFVASLAAANSDTWASELGSHSKKKPYHLMKRKHVSPGMSGAITSLGLAASIAGSFLIVIFSIIFWWGPSYGSLILLLALTLAGFLGNLVDTVLGGVWQVVYRCPVCLIETERENHCNRKTERIKGKKWMDNDIVNIGCTVFGAAVGLFTGWLLL</sequence>
<evidence type="ECO:0008006" key="9">
    <source>
        <dbReference type="Google" id="ProtNLM"/>
    </source>
</evidence>
<evidence type="ECO:0000256" key="5">
    <source>
        <dbReference type="ARBA" id="ARBA00023136"/>
    </source>
</evidence>
<feature type="transmembrane region" description="Helical" evidence="6">
    <location>
        <begin position="148"/>
        <end position="175"/>
    </location>
</feature>
<dbReference type="InterPro" id="IPR002794">
    <property type="entry name" value="DUF92_TMEM19"/>
</dbReference>
<dbReference type="Proteomes" id="UP000030832">
    <property type="component" value="Unassembled WGS sequence"/>
</dbReference>
<dbReference type="Pfam" id="PF01940">
    <property type="entry name" value="DUF92"/>
    <property type="match status" value="1"/>
</dbReference>
<dbReference type="AlphaFoldDB" id="A0A0B0ILV3"/>
<evidence type="ECO:0000256" key="4">
    <source>
        <dbReference type="ARBA" id="ARBA00022989"/>
    </source>
</evidence>
<evidence type="ECO:0000256" key="2">
    <source>
        <dbReference type="ARBA" id="ARBA00009012"/>
    </source>
</evidence>
<keyword evidence="8" id="KW-1185">Reference proteome</keyword>
<comment type="similarity">
    <text evidence="2">Belongs to the TMEM19 family.</text>
</comment>
<proteinExistence type="inferred from homology"/>
<evidence type="ECO:0000256" key="1">
    <source>
        <dbReference type="ARBA" id="ARBA00004141"/>
    </source>
</evidence>
<name>A0A0B0ILV3_9BACI</name>
<dbReference type="GO" id="GO:0016020">
    <property type="term" value="C:membrane"/>
    <property type="evidence" value="ECO:0007669"/>
    <property type="project" value="UniProtKB-SubCell"/>
</dbReference>
<keyword evidence="4 6" id="KW-1133">Transmembrane helix</keyword>
<reference evidence="7 8" key="1">
    <citation type="submission" date="2014-09" db="EMBL/GenBank/DDBJ databases">
        <title>Genome sequencing and annotation of Bacillus Okhensis strain Kh10-101T.</title>
        <authorList>
            <person name="Prakash J.S."/>
        </authorList>
    </citation>
    <scope>NUCLEOTIDE SEQUENCE [LARGE SCALE GENOMIC DNA]</scope>
    <source>
        <strain evidence="8">Kh10-101T</strain>
    </source>
</reference>
<feature type="transmembrane region" description="Helical" evidence="6">
    <location>
        <begin position="241"/>
        <end position="261"/>
    </location>
</feature>
<comment type="subcellular location">
    <subcellularLocation>
        <location evidence="1">Membrane</location>
        <topology evidence="1">Multi-pass membrane protein</topology>
    </subcellularLocation>
</comment>
<evidence type="ECO:0000313" key="8">
    <source>
        <dbReference type="Proteomes" id="UP000030832"/>
    </source>
</evidence>
<dbReference type="RefSeq" id="WP_034624957.1">
    <property type="nucleotide sequence ID" value="NZ_JRJU01000001.1"/>
</dbReference>
<evidence type="ECO:0000256" key="3">
    <source>
        <dbReference type="ARBA" id="ARBA00022692"/>
    </source>
</evidence>
<organism evidence="7 8">
    <name type="scientific">Halalkalibacter okhensis</name>
    <dbReference type="NCBI Taxonomy" id="333138"/>
    <lineage>
        <taxon>Bacteria</taxon>
        <taxon>Bacillati</taxon>
        <taxon>Bacillota</taxon>
        <taxon>Bacilli</taxon>
        <taxon>Bacillales</taxon>
        <taxon>Bacillaceae</taxon>
        <taxon>Halalkalibacter</taxon>
    </lineage>
</organism>
<dbReference type="eggNOG" id="COG1836">
    <property type="taxonomic scope" value="Bacteria"/>
</dbReference>